<evidence type="ECO:0000256" key="13">
    <source>
        <dbReference type="RuleBase" id="RU000688"/>
    </source>
</evidence>
<protein>
    <recommendedName>
        <fullName evidence="14">Olfactory receptor</fullName>
    </recommendedName>
</protein>
<sequence length="311" mass="35757">MMNDVFTLSGFNETVNHRAVVFSLTTLCYSLILFCNLIIVMTIVLEETLHEPMYILVCVNCINGLYGTAGFYPKFLADLLSSSQVISYRGCLCQAFVIYSFVCSDTSLLALMAYDRYLAICLPLQYHSIMTKKRLYVLVCMSWLMPFCIFSINIILTARLTFCGTNIQRLFCLNWVIVKLACPGISTSINNIYALASLSVYILLWFFVVWTYIYMIKTCMQSKEDRAKFMQTCIPHLISLVTLFIIVVSDLMHMRFATNNLPQSFQNFSSIAVLFIPPLINPLVYGFKLTKIRHRIFIFTGKRKILCIKRL</sequence>
<dbReference type="Proteomes" id="UP000264800">
    <property type="component" value="Unplaced"/>
</dbReference>
<evidence type="ECO:0000256" key="7">
    <source>
        <dbReference type="ARBA" id="ARBA00023040"/>
    </source>
</evidence>
<dbReference type="GO" id="GO:0005549">
    <property type="term" value="F:odorant binding"/>
    <property type="evidence" value="ECO:0007669"/>
    <property type="project" value="TreeGrafter"/>
</dbReference>
<accession>A0A3Q3EQ51</accession>
<keyword evidence="8 14" id="KW-0472">Membrane</keyword>
<dbReference type="PANTHER" id="PTHR26451">
    <property type="entry name" value="G_PROTEIN_RECEP_F1_2 DOMAIN-CONTAINING PROTEIN"/>
    <property type="match status" value="1"/>
</dbReference>
<keyword evidence="6 14" id="KW-1133">Transmembrane helix</keyword>
<evidence type="ECO:0000256" key="5">
    <source>
        <dbReference type="ARBA" id="ARBA00022725"/>
    </source>
</evidence>
<evidence type="ECO:0000313" key="17">
    <source>
        <dbReference type="Proteomes" id="UP000264800"/>
    </source>
</evidence>
<dbReference type="OMA" id="DIQRLFC"/>
<keyword evidence="9" id="KW-1015">Disulfide bond</keyword>
<feature type="transmembrane region" description="Helical" evidence="14">
    <location>
        <begin position="20"/>
        <end position="45"/>
    </location>
</feature>
<dbReference type="GO" id="GO:0005886">
    <property type="term" value="C:plasma membrane"/>
    <property type="evidence" value="ECO:0007669"/>
    <property type="project" value="UniProtKB-SubCell"/>
</dbReference>
<keyword evidence="12 13" id="KW-0807">Transducer</keyword>
<dbReference type="GeneTree" id="ENSGT00950000183023"/>
<dbReference type="FunFam" id="1.20.1070.10:FF:000024">
    <property type="entry name" value="Olfactory receptor"/>
    <property type="match status" value="1"/>
</dbReference>
<evidence type="ECO:0000256" key="6">
    <source>
        <dbReference type="ARBA" id="ARBA00022989"/>
    </source>
</evidence>
<dbReference type="InterPro" id="IPR000276">
    <property type="entry name" value="GPCR_Rhodpsn"/>
</dbReference>
<dbReference type="PROSITE" id="PS00237">
    <property type="entry name" value="G_PROTEIN_RECEP_F1_1"/>
    <property type="match status" value="1"/>
</dbReference>
<dbReference type="InterPro" id="IPR017452">
    <property type="entry name" value="GPCR_Rhodpsn_7TM"/>
</dbReference>
<proteinExistence type="inferred from homology"/>
<keyword evidence="11" id="KW-0325">Glycoprotein</keyword>
<keyword evidence="3 14" id="KW-0716">Sensory transduction</keyword>
<keyword evidence="17" id="KW-1185">Reference proteome</keyword>
<dbReference type="GO" id="GO:0004984">
    <property type="term" value="F:olfactory receptor activity"/>
    <property type="evidence" value="ECO:0007669"/>
    <property type="project" value="InterPro"/>
</dbReference>
<evidence type="ECO:0000256" key="11">
    <source>
        <dbReference type="ARBA" id="ARBA00023180"/>
    </source>
</evidence>
<evidence type="ECO:0000259" key="15">
    <source>
        <dbReference type="PROSITE" id="PS50262"/>
    </source>
</evidence>
<dbReference type="PRINTS" id="PR00245">
    <property type="entry name" value="OLFACTORYR"/>
</dbReference>
<evidence type="ECO:0000313" key="16">
    <source>
        <dbReference type="Ensembl" id="ENSKMAP00000003907.1"/>
    </source>
</evidence>
<keyword evidence="2 14" id="KW-1003">Cell membrane</keyword>
<dbReference type="PRINTS" id="PR00237">
    <property type="entry name" value="GPCRRHODOPSN"/>
</dbReference>
<dbReference type="PANTHER" id="PTHR26451:SF871">
    <property type="entry name" value="ODORANT RECEPTOR-RELATED"/>
    <property type="match status" value="1"/>
</dbReference>
<feature type="transmembrane region" description="Helical" evidence="14">
    <location>
        <begin position="92"/>
        <end position="114"/>
    </location>
</feature>
<evidence type="ECO:0000256" key="9">
    <source>
        <dbReference type="ARBA" id="ARBA00023157"/>
    </source>
</evidence>
<dbReference type="Ensembl" id="ENSKMAT00000003984.1">
    <property type="protein sequence ID" value="ENSKMAP00000003907.1"/>
    <property type="gene ID" value="ENSKMAG00000002946.1"/>
</dbReference>
<evidence type="ECO:0000256" key="10">
    <source>
        <dbReference type="ARBA" id="ARBA00023170"/>
    </source>
</evidence>
<evidence type="ECO:0000256" key="8">
    <source>
        <dbReference type="ARBA" id="ARBA00023136"/>
    </source>
</evidence>
<evidence type="ECO:0000256" key="3">
    <source>
        <dbReference type="ARBA" id="ARBA00022606"/>
    </source>
</evidence>
<keyword evidence="4 13" id="KW-0812">Transmembrane</keyword>
<comment type="similarity">
    <text evidence="13">Belongs to the G-protein coupled receptor 1 family.</text>
</comment>
<keyword evidence="5 14" id="KW-0552">Olfaction</keyword>
<feature type="domain" description="G-protein coupled receptors family 1 profile" evidence="15">
    <location>
        <begin position="35"/>
        <end position="285"/>
    </location>
</feature>
<dbReference type="PROSITE" id="PS50262">
    <property type="entry name" value="G_PROTEIN_RECEP_F1_2"/>
    <property type="match status" value="1"/>
</dbReference>
<dbReference type="InterPro" id="IPR052921">
    <property type="entry name" value="GPCR1_Superfamily_Member"/>
</dbReference>
<dbReference type="AlphaFoldDB" id="A0A3Q3EQ51"/>
<feature type="transmembrane region" description="Helical" evidence="14">
    <location>
        <begin position="237"/>
        <end position="256"/>
    </location>
</feature>
<dbReference type="GO" id="GO:0004930">
    <property type="term" value="F:G protein-coupled receptor activity"/>
    <property type="evidence" value="ECO:0007669"/>
    <property type="project" value="UniProtKB-KW"/>
</dbReference>
<feature type="transmembrane region" description="Helical" evidence="14">
    <location>
        <begin position="135"/>
        <end position="156"/>
    </location>
</feature>
<evidence type="ECO:0000256" key="2">
    <source>
        <dbReference type="ARBA" id="ARBA00022475"/>
    </source>
</evidence>
<keyword evidence="10 13" id="KW-0675">Receptor</keyword>
<organism evidence="16 17">
    <name type="scientific">Kryptolebias marmoratus</name>
    <name type="common">Mangrove killifish</name>
    <name type="synonym">Rivulus marmoratus</name>
    <dbReference type="NCBI Taxonomy" id="37003"/>
    <lineage>
        <taxon>Eukaryota</taxon>
        <taxon>Metazoa</taxon>
        <taxon>Chordata</taxon>
        <taxon>Craniata</taxon>
        <taxon>Vertebrata</taxon>
        <taxon>Euteleostomi</taxon>
        <taxon>Actinopterygii</taxon>
        <taxon>Neopterygii</taxon>
        <taxon>Teleostei</taxon>
        <taxon>Neoteleostei</taxon>
        <taxon>Acanthomorphata</taxon>
        <taxon>Ovalentaria</taxon>
        <taxon>Atherinomorphae</taxon>
        <taxon>Cyprinodontiformes</taxon>
        <taxon>Rivulidae</taxon>
        <taxon>Kryptolebias</taxon>
    </lineage>
</organism>
<evidence type="ECO:0000256" key="14">
    <source>
        <dbReference type="RuleBase" id="RU363047"/>
    </source>
</evidence>
<dbReference type="Pfam" id="PF13853">
    <property type="entry name" value="7tm_4"/>
    <property type="match status" value="1"/>
</dbReference>
<name>A0A3Q3EQ51_KRYMA</name>
<feature type="transmembrane region" description="Helical" evidence="14">
    <location>
        <begin position="52"/>
        <end position="72"/>
    </location>
</feature>
<dbReference type="SUPFAM" id="SSF81321">
    <property type="entry name" value="Family A G protein-coupled receptor-like"/>
    <property type="match status" value="1"/>
</dbReference>
<dbReference type="InterPro" id="IPR000725">
    <property type="entry name" value="Olfact_rcpt"/>
</dbReference>
<evidence type="ECO:0000256" key="4">
    <source>
        <dbReference type="ARBA" id="ARBA00022692"/>
    </source>
</evidence>
<feature type="transmembrane region" description="Helical" evidence="14">
    <location>
        <begin position="268"/>
        <end position="287"/>
    </location>
</feature>
<evidence type="ECO:0000256" key="1">
    <source>
        <dbReference type="ARBA" id="ARBA00004651"/>
    </source>
</evidence>
<comment type="subcellular location">
    <subcellularLocation>
        <location evidence="1 14">Cell membrane</location>
        <topology evidence="1 14">Multi-pass membrane protein</topology>
    </subcellularLocation>
</comment>
<reference evidence="16" key="1">
    <citation type="submission" date="2025-08" db="UniProtKB">
        <authorList>
            <consortium name="Ensembl"/>
        </authorList>
    </citation>
    <scope>IDENTIFICATION</scope>
</reference>
<feature type="transmembrane region" description="Helical" evidence="14">
    <location>
        <begin position="192"/>
        <end position="216"/>
    </location>
</feature>
<dbReference type="Gene3D" id="1.20.1070.10">
    <property type="entry name" value="Rhodopsin 7-helix transmembrane proteins"/>
    <property type="match status" value="1"/>
</dbReference>
<reference evidence="16" key="2">
    <citation type="submission" date="2025-09" db="UniProtKB">
        <authorList>
            <consortium name="Ensembl"/>
        </authorList>
    </citation>
    <scope>IDENTIFICATION</scope>
</reference>
<evidence type="ECO:0000256" key="12">
    <source>
        <dbReference type="ARBA" id="ARBA00023224"/>
    </source>
</evidence>
<keyword evidence="7 13" id="KW-0297">G-protein coupled receptor</keyword>